<dbReference type="Proteomes" id="UP000249390">
    <property type="component" value="Unassembled WGS sequence"/>
</dbReference>
<keyword evidence="3" id="KW-1185">Reference proteome</keyword>
<dbReference type="EMBL" id="NQVE01000017">
    <property type="protein sequence ID" value="RAL53731.1"/>
    <property type="molecule type" value="Genomic_DNA"/>
</dbReference>
<proteinExistence type="predicted"/>
<feature type="region of interest" description="Disordered" evidence="1">
    <location>
        <begin position="21"/>
        <end position="71"/>
    </location>
</feature>
<evidence type="ECO:0000313" key="3">
    <source>
        <dbReference type="Proteomes" id="UP000249390"/>
    </source>
</evidence>
<evidence type="ECO:0000256" key="1">
    <source>
        <dbReference type="SAM" id="MobiDB-lite"/>
    </source>
</evidence>
<organism evidence="2 3">
    <name type="scientific">Cuscuta australis</name>
    <dbReference type="NCBI Taxonomy" id="267555"/>
    <lineage>
        <taxon>Eukaryota</taxon>
        <taxon>Viridiplantae</taxon>
        <taxon>Streptophyta</taxon>
        <taxon>Embryophyta</taxon>
        <taxon>Tracheophyta</taxon>
        <taxon>Spermatophyta</taxon>
        <taxon>Magnoliopsida</taxon>
        <taxon>eudicotyledons</taxon>
        <taxon>Gunneridae</taxon>
        <taxon>Pentapetalae</taxon>
        <taxon>asterids</taxon>
        <taxon>lamiids</taxon>
        <taxon>Solanales</taxon>
        <taxon>Convolvulaceae</taxon>
        <taxon>Cuscuteae</taxon>
        <taxon>Cuscuta</taxon>
        <taxon>Cuscuta subgen. Grammica</taxon>
        <taxon>Cuscuta sect. Cleistogrammica</taxon>
    </lineage>
</organism>
<name>A0A328EB77_9ASTE</name>
<protein>
    <submittedName>
        <fullName evidence="2">Uncharacterized protein</fullName>
    </submittedName>
</protein>
<comment type="caution">
    <text evidence="2">The sequence shown here is derived from an EMBL/GenBank/DDBJ whole genome shotgun (WGS) entry which is preliminary data.</text>
</comment>
<feature type="compositionally biased region" description="Basic and acidic residues" evidence="1">
    <location>
        <begin position="29"/>
        <end position="58"/>
    </location>
</feature>
<sequence length="105" mass="12460">MMMMMPLLDASRRRWGTHAVQLLGSEEDGAAKIENPRSRPEERKMTRGEDEGETKKTTEEEDGRMKKKAEEEVNGRRRVYKILGFWECNLFWNRPRRIEEGISKF</sequence>
<gene>
    <name evidence="2" type="ORF">DM860_015459</name>
</gene>
<evidence type="ECO:0000313" key="2">
    <source>
        <dbReference type="EMBL" id="RAL53731.1"/>
    </source>
</evidence>
<dbReference type="AlphaFoldDB" id="A0A328EB77"/>
<accession>A0A328EB77</accession>
<reference evidence="2 3" key="1">
    <citation type="submission" date="2018-06" db="EMBL/GenBank/DDBJ databases">
        <title>The Genome of Cuscuta australis (Dodder) Provides Insight into the Evolution of Plant Parasitism.</title>
        <authorList>
            <person name="Liu H."/>
        </authorList>
    </citation>
    <scope>NUCLEOTIDE SEQUENCE [LARGE SCALE GENOMIC DNA]</scope>
    <source>
        <strain evidence="3">cv. Yunnan</strain>
        <tissue evidence="2">Vines</tissue>
    </source>
</reference>